<evidence type="ECO:0000313" key="3">
    <source>
        <dbReference type="Proteomes" id="UP000002051"/>
    </source>
</evidence>
<reference evidence="1 3" key="2">
    <citation type="journal article" date="2014" name="BMC Genomics">
        <title>An improved genome release (version Mt4.0) for the model legume Medicago truncatula.</title>
        <authorList>
            <person name="Tang H."/>
            <person name="Krishnakumar V."/>
            <person name="Bidwell S."/>
            <person name="Rosen B."/>
            <person name="Chan A."/>
            <person name="Zhou S."/>
            <person name="Gentzbittel L."/>
            <person name="Childs K.L."/>
            <person name="Yandell M."/>
            <person name="Gundlach H."/>
            <person name="Mayer K.F."/>
            <person name="Schwartz D.C."/>
            <person name="Town C.D."/>
        </authorList>
    </citation>
    <scope>GENOME REANNOTATION</scope>
    <source>
        <strain evidence="2 3">cv. Jemalong A17</strain>
    </source>
</reference>
<dbReference type="AlphaFoldDB" id="G7KXW6"/>
<accession>G7KXW6</accession>
<dbReference type="EMBL" id="CM001223">
    <property type="protein sequence ID" value="AES78131.1"/>
    <property type="molecule type" value="Genomic_DNA"/>
</dbReference>
<proteinExistence type="predicted"/>
<reference evidence="2" key="3">
    <citation type="submission" date="2015-04" db="UniProtKB">
        <authorList>
            <consortium name="EnsemblPlants"/>
        </authorList>
    </citation>
    <scope>IDENTIFICATION</scope>
    <source>
        <strain evidence="2">cv. Jemalong A17</strain>
    </source>
</reference>
<reference evidence="1 3" key="1">
    <citation type="journal article" date="2011" name="Nature">
        <title>The Medicago genome provides insight into the evolution of rhizobial symbioses.</title>
        <authorList>
            <person name="Young N.D."/>
            <person name="Debelle F."/>
            <person name="Oldroyd G.E."/>
            <person name="Geurts R."/>
            <person name="Cannon S.B."/>
            <person name="Udvardi M.K."/>
            <person name="Benedito V.A."/>
            <person name="Mayer K.F."/>
            <person name="Gouzy J."/>
            <person name="Schoof H."/>
            <person name="Van de Peer Y."/>
            <person name="Proost S."/>
            <person name="Cook D.R."/>
            <person name="Meyers B.C."/>
            <person name="Spannagl M."/>
            <person name="Cheung F."/>
            <person name="De Mita S."/>
            <person name="Krishnakumar V."/>
            <person name="Gundlach H."/>
            <person name="Zhou S."/>
            <person name="Mudge J."/>
            <person name="Bharti A.K."/>
            <person name="Murray J.D."/>
            <person name="Naoumkina M.A."/>
            <person name="Rosen B."/>
            <person name="Silverstein K.A."/>
            <person name="Tang H."/>
            <person name="Rombauts S."/>
            <person name="Zhao P.X."/>
            <person name="Zhou P."/>
            <person name="Barbe V."/>
            <person name="Bardou P."/>
            <person name="Bechner M."/>
            <person name="Bellec A."/>
            <person name="Berger A."/>
            <person name="Berges H."/>
            <person name="Bidwell S."/>
            <person name="Bisseling T."/>
            <person name="Choisne N."/>
            <person name="Couloux A."/>
            <person name="Denny R."/>
            <person name="Deshpande S."/>
            <person name="Dai X."/>
            <person name="Doyle J.J."/>
            <person name="Dudez A.M."/>
            <person name="Farmer A.D."/>
            <person name="Fouteau S."/>
            <person name="Franken C."/>
            <person name="Gibelin C."/>
            <person name="Gish J."/>
            <person name="Goldstein S."/>
            <person name="Gonzalez A.J."/>
            <person name="Green P.J."/>
            <person name="Hallab A."/>
            <person name="Hartog M."/>
            <person name="Hua A."/>
            <person name="Humphray S.J."/>
            <person name="Jeong D.H."/>
            <person name="Jing Y."/>
            <person name="Jocker A."/>
            <person name="Kenton S.M."/>
            <person name="Kim D.J."/>
            <person name="Klee K."/>
            <person name="Lai H."/>
            <person name="Lang C."/>
            <person name="Lin S."/>
            <person name="Macmil S.L."/>
            <person name="Magdelenat G."/>
            <person name="Matthews L."/>
            <person name="McCorrison J."/>
            <person name="Monaghan E.L."/>
            <person name="Mun J.H."/>
            <person name="Najar F.Z."/>
            <person name="Nicholson C."/>
            <person name="Noirot C."/>
            <person name="O'Bleness M."/>
            <person name="Paule C.R."/>
            <person name="Poulain J."/>
            <person name="Prion F."/>
            <person name="Qin B."/>
            <person name="Qu C."/>
            <person name="Retzel E.F."/>
            <person name="Riddle C."/>
            <person name="Sallet E."/>
            <person name="Samain S."/>
            <person name="Samson N."/>
            <person name="Sanders I."/>
            <person name="Saurat O."/>
            <person name="Scarpelli C."/>
            <person name="Schiex T."/>
            <person name="Segurens B."/>
            <person name="Severin A.J."/>
            <person name="Sherrier D.J."/>
            <person name="Shi R."/>
            <person name="Sims S."/>
            <person name="Singer S.R."/>
            <person name="Sinharoy S."/>
            <person name="Sterck L."/>
            <person name="Viollet A."/>
            <person name="Wang B.B."/>
            <person name="Wang K."/>
            <person name="Wang M."/>
            <person name="Wang X."/>
            <person name="Warfsmann J."/>
            <person name="Weissenbach J."/>
            <person name="White D.D."/>
            <person name="White J.D."/>
            <person name="Wiley G.B."/>
            <person name="Wincker P."/>
            <person name="Xing Y."/>
            <person name="Yang L."/>
            <person name="Yao Z."/>
            <person name="Ying F."/>
            <person name="Zhai J."/>
            <person name="Zhou L."/>
            <person name="Zuber A."/>
            <person name="Denarie J."/>
            <person name="Dixon R.A."/>
            <person name="May G.D."/>
            <person name="Schwartz D.C."/>
            <person name="Rogers J."/>
            <person name="Quetier F."/>
            <person name="Town C.D."/>
            <person name="Roe B.A."/>
        </authorList>
    </citation>
    <scope>NUCLEOTIDE SEQUENCE [LARGE SCALE GENOMIC DNA]</scope>
    <source>
        <strain evidence="1">A17</strain>
        <strain evidence="2 3">cv. Jemalong A17</strain>
    </source>
</reference>
<sequence length="133" mass="15626">MKSLFGAHDGLELVENRYEDLAANTTDMKRATFKEYKKKDCKTLFNIHDYFTKMIEIVNLMKNYGETISYQMVVEKDVKTMKIKELQTSLKAHELLVIDRGSERSVQQALQAQTIKKENFPQEEKSLKYMSYL</sequence>
<evidence type="ECO:0000313" key="1">
    <source>
        <dbReference type="EMBL" id="AES78131.1"/>
    </source>
</evidence>
<dbReference type="HOGENOM" id="CLU_2149623_0_0_1"/>
<dbReference type="EnsemblPlants" id="AES78131">
    <property type="protein sequence ID" value="AES78131"/>
    <property type="gene ID" value="MTR_7g024960"/>
</dbReference>
<evidence type="ECO:0000313" key="2">
    <source>
        <dbReference type="EnsemblPlants" id="AES78131"/>
    </source>
</evidence>
<organism evidence="1 3">
    <name type="scientific">Medicago truncatula</name>
    <name type="common">Barrel medic</name>
    <name type="synonym">Medicago tribuloides</name>
    <dbReference type="NCBI Taxonomy" id="3880"/>
    <lineage>
        <taxon>Eukaryota</taxon>
        <taxon>Viridiplantae</taxon>
        <taxon>Streptophyta</taxon>
        <taxon>Embryophyta</taxon>
        <taxon>Tracheophyta</taxon>
        <taxon>Spermatophyta</taxon>
        <taxon>Magnoliopsida</taxon>
        <taxon>eudicotyledons</taxon>
        <taxon>Gunneridae</taxon>
        <taxon>Pentapetalae</taxon>
        <taxon>rosids</taxon>
        <taxon>fabids</taxon>
        <taxon>Fabales</taxon>
        <taxon>Fabaceae</taxon>
        <taxon>Papilionoideae</taxon>
        <taxon>50 kb inversion clade</taxon>
        <taxon>NPAAA clade</taxon>
        <taxon>Hologalegina</taxon>
        <taxon>IRL clade</taxon>
        <taxon>Trifolieae</taxon>
        <taxon>Medicago</taxon>
    </lineage>
</organism>
<dbReference type="PaxDb" id="3880-AES78131"/>
<protein>
    <submittedName>
        <fullName evidence="1 2">Uncharacterized protein</fullName>
    </submittedName>
</protein>
<dbReference type="Proteomes" id="UP000002051">
    <property type="component" value="Unassembled WGS sequence"/>
</dbReference>
<gene>
    <name evidence="1" type="ordered locus">MTR_7g024960</name>
</gene>
<name>G7KXW6_MEDTR</name>
<keyword evidence="3" id="KW-1185">Reference proteome</keyword>